<accession>A0A0E9S9Q9</accession>
<dbReference type="EMBL" id="GBXM01071162">
    <property type="protein sequence ID" value="JAH37415.1"/>
    <property type="molecule type" value="Transcribed_RNA"/>
</dbReference>
<reference evidence="1" key="1">
    <citation type="submission" date="2014-11" db="EMBL/GenBank/DDBJ databases">
        <authorList>
            <person name="Amaro Gonzalez C."/>
        </authorList>
    </citation>
    <scope>NUCLEOTIDE SEQUENCE</scope>
</reference>
<dbReference type="AlphaFoldDB" id="A0A0E9S9Q9"/>
<evidence type="ECO:0000313" key="1">
    <source>
        <dbReference type="EMBL" id="JAH37415.1"/>
    </source>
</evidence>
<sequence length="45" mass="5299">MATHLLAIHLLEGYLPVIWSLCIFPSSYINCYKHNYVLVSHRIRL</sequence>
<name>A0A0E9S9Q9_ANGAN</name>
<proteinExistence type="predicted"/>
<reference evidence="1" key="2">
    <citation type="journal article" date="2015" name="Fish Shellfish Immunol.">
        <title>Early steps in the European eel (Anguilla anguilla)-Vibrio vulnificus interaction in the gills: Role of the RtxA13 toxin.</title>
        <authorList>
            <person name="Callol A."/>
            <person name="Pajuelo D."/>
            <person name="Ebbesson L."/>
            <person name="Teles M."/>
            <person name="MacKenzie S."/>
            <person name="Amaro C."/>
        </authorList>
    </citation>
    <scope>NUCLEOTIDE SEQUENCE</scope>
</reference>
<protein>
    <submittedName>
        <fullName evidence="1">Uncharacterized protein</fullName>
    </submittedName>
</protein>
<organism evidence="1">
    <name type="scientific">Anguilla anguilla</name>
    <name type="common">European freshwater eel</name>
    <name type="synonym">Muraena anguilla</name>
    <dbReference type="NCBI Taxonomy" id="7936"/>
    <lineage>
        <taxon>Eukaryota</taxon>
        <taxon>Metazoa</taxon>
        <taxon>Chordata</taxon>
        <taxon>Craniata</taxon>
        <taxon>Vertebrata</taxon>
        <taxon>Euteleostomi</taxon>
        <taxon>Actinopterygii</taxon>
        <taxon>Neopterygii</taxon>
        <taxon>Teleostei</taxon>
        <taxon>Anguilliformes</taxon>
        <taxon>Anguillidae</taxon>
        <taxon>Anguilla</taxon>
    </lineage>
</organism>